<gene>
    <name evidence="7" type="ORF">FW778_09410</name>
</gene>
<dbReference type="Proteomes" id="UP000326903">
    <property type="component" value="Unassembled WGS sequence"/>
</dbReference>
<dbReference type="GO" id="GO:0003700">
    <property type="term" value="F:DNA-binding transcription factor activity"/>
    <property type="evidence" value="ECO:0007669"/>
    <property type="project" value="TreeGrafter"/>
</dbReference>
<comment type="caution">
    <text evidence="7">The sequence shown here is derived from an EMBL/GenBank/DDBJ whole genome shotgun (WGS) entry which is preliminary data.</text>
</comment>
<keyword evidence="8" id="KW-1185">Reference proteome</keyword>
<reference evidence="7 8" key="1">
    <citation type="submission" date="2019-09" db="EMBL/GenBank/DDBJ databases">
        <title>Draft genome sequence of Ginsengibacter sp. BR5-29.</title>
        <authorList>
            <person name="Im W.-T."/>
        </authorList>
    </citation>
    <scope>NUCLEOTIDE SEQUENCE [LARGE SCALE GENOMIC DNA]</scope>
    <source>
        <strain evidence="7 8">BR5-29</strain>
    </source>
</reference>
<evidence type="ECO:0000256" key="2">
    <source>
        <dbReference type="ARBA" id="ARBA00023015"/>
    </source>
</evidence>
<feature type="DNA-binding region" description="H-T-H motif" evidence="5">
    <location>
        <begin position="40"/>
        <end position="59"/>
    </location>
</feature>
<dbReference type="GO" id="GO:0000976">
    <property type="term" value="F:transcription cis-regulatory region binding"/>
    <property type="evidence" value="ECO:0007669"/>
    <property type="project" value="TreeGrafter"/>
</dbReference>
<dbReference type="RefSeq" id="WP_150414339.1">
    <property type="nucleotide sequence ID" value="NZ_VYQF01000001.1"/>
</dbReference>
<dbReference type="InterPro" id="IPR001647">
    <property type="entry name" value="HTH_TetR"/>
</dbReference>
<dbReference type="InterPro" id="IPR050109">
    <property type="entry name" value="HTH-type_TetR-like_transc_reg"/>
</dbReference>
<dbReference type="PROSITE" id="PS50977">
    <property type="entry name" value="HTH_TETR_2"/>
    <property type="match status" value="1"/>
</dbReference>
<accession>A0A5J5IMD0</accession>
<dbReference type="InterPro" id="IPR009057">
    <property type="entry name" value="Homeodomain-like_sf"/>
</dbReference>
<evidence type="ECO:0000256" key="1">
    <source>
        <dbReference type="ARBA" id="ARBA00022491"/>
    </source>
</evidence>
<feature type="domain" description="HTH tetR-type" evidence="6">
    <location>
        <begin position="17"/>
        <end position="77"/>
    </location>
</feature>
<keyword evidence="2" id="KW-0805">Transcription regulation</keyword>
<sequence>MSETLATKIVSIVLRPMEIKERIKQKADELFRRYGIKSVTMDEIANQLGVSKKTIYHSFSDKNELVDDVIVDMLQFNKECCQSYKAKSQNAIHEVFLAMDMLQVIFDNMNPSILFDIERNYPATYKKFKEYKYKYLLELVKDNIERGIHEELYRPEINIDVIAKVRLETMMLPFNEQLFPKNKFSMVSLHQQLIEYFLFGIASPKGYKLILKYQKERLNKTSVQ</sequence>
<dbReference type="Gene3D" id="1.10.10.60">
    <property type="entry name" value="Homeodomain-like"/>
    <property type="match status" value="1"/>
</dbReference>
<dbReference type="PANTHER" id="PTHR30055">
    <property type="entry name" value="HTH-TYPE TRANSCRIPTIONAL REGULATOR RUTR"/>
    <property type="match status" value="1"/>
</dbReference>
<keyword evidence="3 5" id="KW-0238">DNA-binding</keyword>
<keyword evidence="1" id="KW-0678">Repressor</keyword>
<dbReference type="PRINTS" id="PR00455">
    <property type="entry name" value="HTHTETR"/>
</dbReference>
<name>A0A5J5IMD0_9BACT</name>
<evidence type="ECO:0000313" key="8">
    <source>
        <dbReference type="Proteomes" id="UP000326903"/>
    </source>
</evidence>
<dbReference type="EMBL" id="VYQF01000001">
    <property type="protein sequence ID" value="KAA9042210.1"/>
    <property type="molecule type" value="Genomic_DNA"/>
</dbReference>
<keyword evidence="4" id="KW-0804">Transcription</keyword>
<evidence type="ECO:0000256" key="3">
    <source>
        <dbReference type="ARBA" id="ARBA00023125"/>
    </source>
</evidence>
<proteinExistence type="predicted"/>
<evidence type="ECO:0000256" key="5">
    <source>
        <dbReference type="PROSITE-ProRule" id="PRU00335"/>
    </source>
</evidence>
<dbReference type="Pfam" id="PF00440">
    <property type="entry name" value="TetR_N"/>
    <property type="match status" value="1"/>
</dbReference>
<evidence type="ECO:0000259" key="6">
    <source>
        <dbReference type="PROSITE" id="PS50977"/>
    </source>
</evidence>
<evidence type="ECO:0000256" key="4">
    <source>
        <dbReference type="ARBA" id="ARBA00023163"/>
    </source>
</evidence>
<organism evidence="7 8">
    <name type="scientific">Ginsengibacter hankyongi</name>
    <dbReference type="NCBI Taxonomy" id="2607284"/>
    <lineage>
        <taxon>Bacteria</taxon>
        <taxon>Pseudomonadati</taxon>
        <taxon>Bacteroidota</taxon>
        <taxon>Chitinophagia</taxon>
        <taxon>Chitinophagales</taxon>
        <taxon>Chitinophagaceae</taxon>
        <taxon>Ginsengibacter</taxon>
    </lineage>
</organism>
<evidence type="ECO:0000313" key="7">
    <source>
        <dbReference type="EMBL" id="KAA9042210.1"/>
    </source>
</evidence>
<protein>
    <submittedName>
        <fullName evidence="7">TetR/AcrR family transcriptional regulator</fullName>
    </submittedName>
</protein>
<dbReference type="PANTHER" id="PTHR30055:SF175">
    <property type="entry name" value="HTH-TYPE TRANSCRIPTIONAL REPRESSOR KSTR2"/>
    <property type="match status" value="1"/>
</dbReference>
<dbReference type="AlphaFoldDB" id="A0A5J5IMD0"/>
<dbReference type="Gene3D" id="1.10.357.10">
    <property type="entry name" value="Tetracycline Repressor, domain 2"/>
    <property type="match status" value="1"/>
</dbReference>
<dbReference type="SUPFAM" id="SSF46689">
    <property type="entry name" value="Homeodomain-like"/>
    <property type="match status" value="1"/>
</dbReference>